<evidence type="ECO:0000259" key="3">
    <source>
        <dbReference type="PROSITE" id="PS51278"/>
    </source>
</evidence>
<name>A0A7S3H4G3_9STRA</name>
<accession>A0A7S3H4G3</accession>
<protein>
    <recommendedName>
        <fullName evidence="3">Glutamine amidotransferase type-2 domain-containing protein</fullName>
    </recommendedName>
</protein>
<dbReference type="AlphaFoldDB" id="A0A7S3H4G3"/>
<dbReference type="Pfam" id="PF13230">
    <property type="entry name" value="GATase_4"/>
    <property type="match status" value="1"/>
</dbReference>
<feature type="compositionally biased region" description="Low complexity" evidence="2">
    <location>
        <begin position="212"/>
        <end position="229"/>
    </location>
</feature>
<dbReference type="GO" id="GO:0005737">
    <property type="term" value="C:cytoplasm"/>
    <property type="evidence" value="ECO:0007669"/>
    <property type="project" value="TreeGrafter"/>
</dbReference>
<dbReference type="SUPFAM" id="SSF56235">
    <property type="entry name" value="N-terminal nucleophile aminohydrolases (Ntn hydrolases)"/>
    <property type="match status" value="1"/>
</dbReference>
<dbReference type="PANTHER" id="PTHR43187:SF1">
    <property type="entry name" value="GLUTAMINE AMIDOTRANSFERASE DUG3-RELATED"/>
    <property type="match status" value="1"/>
</dbReference>
<evidence type="ECO:0000313" key="4">
    <source>
        <dbReference type="EMBL" id="CAE0284864.1"/>
    </source>
</evidence>
<dbReference type="InterPro" id="IPR026869">
    <property type="entry name" value="EgtC-like"/>
</dbReference>
<dbReference type="Gene3D" id="3.60.20.10">
    <property type="entry name" value="Glutamine Phosphoribosylpyrophosphate, subunit 1, domain 1"/>
    <property type="match status" value="1"/>
</dbReference>
<gene>
    <name evidence="4" type="ORF">SELO1098_LOCUS13705</name>
</gene>
<dbReference type="GO" id="GO:0061672">
    <property type="term" value="C:glutathione hydrolase complex"/>
    <property type="evidence" value="ECO:0007669"/>
    <property type="project" value="TreeGrafter"/>
</dbReference>
<dbReference type="EMBL" id="HBIC01027341">
    <property type="protein sequence ID" value="CAE0284864.1"/>
    <property type="molecule type" value="Transcribed_RNA"/>
</dbReference>
<keyword evidence="1" id="KW-0315">Glutamine amidotransferase</keyword>
<reference evidence="4" key="1">
    <citation type="submission" date="2021-01" db="EMBL/GenBank/DDBJ databases">
        <authorList>
            <person name="Corre E."/>
            <person name="Pelletier E."/>
            <person name="Niang G."/>
            <person name="Scheremetjew M."/>
            <person name="Finn R."/>
            <person name="Kale V."/>
            <person name="Holt S."/>
            <person name="Cochrane G."/>
            <person name="Meng A."/>
            <person name="Brown T."/>
            <person name="Cohen L."/>
        </authorList>
    </citation>
    <scope>NUCLEOTIDE SEQUENCE</scope>
    <source>
        <strain evidence="4">CCAP 955/1</strain>
    </source>
</reference>
<dbReference type="InterPro" id="IPR029055">
    <property type="entry name" value="Ntn_hydrolases_N"/>
</dbReference>
<dbReference type="InterPro" id="IPR017932">
    <property type="entry name" value="GATase_2_dom"/>
</dbReference>
<evidence type="ECO:0000256" key="2">
    <source>
        <dbReference type="SAM" id="MobiDB-lite"/>
    </source>
</evidence>
<organism evidence="4">
    <name type="scientific">Spumella elongata</name>
    <dbReference type="NCBI Taxonomy" id="89044"/>
    <lineage>
        <taxon>Eukaryota</taxon>
        <taxon>Sar</taxon>
        <taxon>Stramenopiles</taxon>
        <taxon>Ochrophyta</taxon>
        <taxon>Chrysophyceae</taxon>
        <taxon>Chromulinales</taxon>
        <taxon>Chromulinaceae</taxon>
        <taxon>Spumella</taxon>
    </lineage>
</organism>
<sequence length="423" mass="45701">MFAHVRAAASGHNPHEPMIVSNENCHPFTFKEYTFMHNGGIPCFAKIKLKVLNLLSPETFANIKGTTDTEHIFAIFLNCLPPADASHPHTVSDMVDAMNQTISIIVQLCKENGITDHCSLNLCVTNGTHIIATRFRNGPKSPPSLYYNLGSNFVCKDGHFYAEDDSVGTDIVISSAPLSKVCCPHDQSAEIEREVSYDENDPISPHAPTSPLGHSNTSSNLGNTSTSGLRPSHSSNSLRAVLESAYLEERQQQMNGCMAEGPDTDYSSDSDIGSWILIPKNHMLVCRGDASSHKVEHTYLEPIIVRTSAIPLSCPLFNCARKRKASSIAHDSVHHLDGQVAHLACSSDVTTDGLGDAAMEVKRANLGTEETAHVETESRLSATAVVGQNGAVFHCTYASPAVSCPVTGTPKAKTKIMKFTCQL</sequence>
<proteinExistence type="predicted"/>
<dbReference type="PANTHER" id="PTHR43187">
    <property type="entry name" value="GLUTAMINE AMIDOTRANSFERASE DUG3-RELATED"/>
    <property type="match status" value="1"/>
</dbReference>
<feature type="domain" description="Glutamine amidotransferase type-2" evidence="3">
    <location>
        <begin position="1"/>
        <end position="206"/>
    </location>
</feature>
<dbReference type="GO" id="GO:0008242">
    <property type="term" value="F:omega peptidase activity"/>
    <property type="evidence" value="ECO:0007669"/>
    <property type="project" value="TreeGrafter"/>
</dbReference>
<evidence type="ECO:0000256" key="1">
    <source>
        <dbReference type="ARBA" id="ARBA00022962"/>
    </source>
</evidence>
<dbReference type="PROSITE" id="PS51278">
    <property type="entry name" value="GATASE_TYPE_2"/>
    <property type="match status" value="1"/>
</dbReference>
<feature type="region of interest" description="Disordered" evidence="2">
    <location>
        <begin position="193"/>
        <end position="235"/>
    </location>
</feature>
<dbReference type="CDD" id="cd01908">
    <property type="entry name" value="YafJ"/>
    <property type="match status" value="1"/>
</dbReference>
<dbReference type="GO" id="GO:0006751">
    <property type="term" value="P:glutathione catabolic process"/>
    <property type="evidence" value="ECO:0007669"/>
    <property type="project" value="TreeGrafter"/>
</dbReference>
<dbReference type="InterPro" id="IPR052373">
    <property type="entry name" value="Gamma-glu_amide_hydrolase"/>
</dbReference>